<dbReference type="Pfam" id="PF09953">
    <property type="entry name" value="DUF2187"/>
    <property type="match status" value="1"/>
</dbReference>
<protein>
    <submittedName>
        <fullName evidence="1">DUF2187 family protein</fullName>
    </submittedName>
</protein>
<evidence type="ECO:0000313" key="1">
    <source>
        <dbReference type="EMBL" id="MFC3884141.1"/>
    </source>
</evidence>
<proteinExistence type="predicted"/>
<sequence>MRSEKRLLHNHSAVKIGDMIKWEREVIQQRQKENVTLTGEVIKINENSVIVRLLDPTLTKLLRIENDLTNVHHNRYSILTS</sequence>
<organism evidence="1 2">
    <name type="scientific">Bacillus songklensis</name>
    <dbReference type="NCBI Taxonomy" id="1069116"/>
    <lineage>
        <taxon>Bacteria</taxon>
        <taxon>Bacillati</taxon>
        <taxon>Bacillota</taxon>
        <taxon>Bacilli</taxon>
        <taxon>Bacillales</taxon>
        <taxon>Bacillaceae</taxon>
        <taxon>Bacillus</taxon>
    </lineage>
</organism>
<name>A0ABV8B1N5_9BACI</name>
<accession>A0ABV8B1N5</accession>
<evidence type="ECO:0000313" key="2">
    <source>
        <dbReference type="Proteomes" id="UP001595752"/>
    </source>
</evidence>
<gene>
    <name evidence="1" type="ORF">ACFOU2_11820</name>
</gene>
<dbReference type="EMBL" id="JBHRZT010000052">
    <property type="protein sequence ID" value="MFC3884141.1"/>
    <property type="molecule type" value="Genomic_DNA"/>
</dbReference>
<dbReference type="RefSeq" id="WP_377915314.1">
    <property type="nucleotide sequence ID" value="NZ_JBHRZT010000052.1"/>
</dbReference>
<reference evidence="2" key="1">
    <citation type="journal article" date="2019" name="Int. J. Syst. Evol. Microbiol.">
        <title>The Global Catalogue of Microorganisms (GCM) 10K type strain sequencing project: providing services to taxonomists for standard genome sequencing and annotation.</title>
        <authorList>
            <consortium name="The Broad Institute Genomics Platform"/>
            <consortium name="The Broad Institute Genome Sequencing Center for Infectious Disease"/>
            <person name="Wu L."/>
            <person name="Ma J."/>
        </authorList>
    </citation>
    <scope>NUCLEOTIDE SEQUENCE [LARGE SCALE GENOMIC DNA]</scope>
    <source>
        <strain evidence="2">CCUG 61889</strain>
    </source>
</reference>
<comment type="caution">
    <text evidence="1">The sequence shown here is derived from an EMBL/GenBank/DDBJ whole genome shotgun (WGS) entry which is preliminary data.</text>
</comment>
<dbReference type="Proteomes" id="UP001595752">
    <property type="component" value="Unassembled WGS sequence"/>
</dbReference>
<keyword evidence="2" id="KW-1185">Reference proteome</keyword>
<dbReference type="InterPro" id="IPR018690">
    <property type="entry name" value="DUF2187"/>
</dbReference>